<keyword evidence="3" id="KW-1185">Reference proteome</keyword>
<dbReference type="Proteomes" id="UP000324091">
    <property type="component" value="Unassembled WGS sequence"/>
</dbReference>
<evidence type="ECO:0000313" key="2">
    <source>
        <dbReference type="EMBL" id="TWW53590.1"/>
    </source>
</evidence>
<comment type="caution">
    <text evidence="2">The sequence shown here is derived from an EMBL/GenBank/DDBJ whole genome shotgun (WGS) entry which is preliminary data.</text>
</comment>
<dbReference type="InterPro" id="IPR032675">
    <property type="entry name" value="LRR_dom_sf"/>
</dbReference>
<gene>
    <name evidence="2" type="ORF">D4764_0014950</name>
</gene>
<keyword evidence="2" id="KW-0808">Transferase</keyword>
<accession>A0A5C6MJU5</accession>
<protein>
    <submittedName>
        <fullName evidence="2">RNA-directed DNA polymerase from mobile element jockey</fullName>
    </submittedName>
</protein>
<dbReference type="Pfam" id="PF00078">
    <property type="entry name" value="RVT_1"/>
    <property type="match status" value="1"/>
</dbReference>
<feature type="domain" description="Reverse transcriptase" evidence="1">
    <location>
        <begin position="350"/>
        <end position="604"/>
    </location>
</feature>
<dbReference type="InterPro" id="IPR000477">
    <property type="entry name" value="RT_dom"/>
</dbReference>
<organism evidence="2 3">
    <name type="scientific">Takifugu flavidus</name>
    <name type="common">sansaifugu</name>
    <dbReference type="NCBI Taxonomy" id="433684"/>
    <lineage>
        <taxon>Eukaryota</taxon>
        <taxon>Metazoa</taxon>
        <taxon>Chordata</taxon>
        <taxon>Craniata</taxon>
        <taxon>Vertebrata</taxon>
        <taxon>Euteleostomi</taxon>
        <taxon>Actinopterygii</taxon>
        <taxon>Neopterygii</taxon>
        <taxon>Teleostei</taxon>
        <taxon>Neoteleostei</taxon>
        <taxon>Acanthomorphata</taxon>
        <taxon>Eupercaria</taxon>
        <taxon>Tetraodontiformes</taxon>
        <taxon>Tetradontoidea</taxon>
        <taxon>Tetraodontidae</taxon>
        <taxon>Takifugu</taxon>
    </lineage>
</organism>
<dbReference type="InterPro" id="IPR001611">
    <property type="entry name" value="Leu-rich_rpt"/>
</dbReference>
<dbReference type="PANTHER" id="PTHR47510">
    <property type="entry name" value="REVERSE TRANSCRIPTASE DOMAIN-CONTAINING PROTEIN"/>
    <property type="match status" value="1"/>
</dbReference>
<dbReference type="Pfam" id="PF13516">
    <property type="entry name" value="LRR_6"/>
    <property type="match status" value="1"/>
</dbReference>
<dbReference type="AlphaFoldDB" id="A0A5C6MJU5"/>
<dbReference type="Gene3D" id="3.80.10.10">
    <property type="entry name" value="Ribonuclease Inhibitor"/>
    <property type="match status" value="2"/>
</dbReference>
<keyword evidence="2" id="KW-0695">RNA-directed DNA polymerase</keyword>
<dbReference type="SMART" id="SM00368">
    <property type="entry name" value="LRR_RI"/>
    <property type="match status" value="3"/>
</dbReference>
<evidence type="ECO:0000259" key="1">
    <source>
        <dbReference type="PROSITE" id="PS50878"/>
    </source>
</evidence>
<evidence type="ECO:0000313" key="3">
    <source>
        <dbReference type="Proteomes" id="UP000324091"/>
    </source>
</evidence>
<reference evidence="2 3" key="1">
    <citation type="submission" date="2019-04" db="EMBL/GenBank/DDBJ databases">
        <title>Chromosome genome assembly for Takifugu flavidus.</title>
        <authorList>
            <person name="Xiao S."/>
        </authorList>
    </citation>
    <scope>NUCLEOTIDE SEQUENCE [LARGE SCALE GENOMIC DNA]</scope>
    <source>
        <strain evidence="2">HTHZ2018</strain>
        <tissue evidence="2">Muscle</tissue>
    </source>
</reference>
<dbReference type="PANTHER" id="PTHR47510:SF3">
    <property type="entry name" value="ENDO_EXONUCLEASE_PHOSPHATASE DOMAIN-CONTAINING PROTEIN"/>
    <property type="match status" value="1"/>
</dbReference>
<dbReference type="SUPFAM" id="SSF56672">
    <property type="entry name" value="DNA/RNA polymerases"/>
    <property type="match status" value="1"/>
</dbReference>
<dbReference type="InterPro" id="IPR043502">
    <property type="entry name" value="DNA/RNA_pol_sf"/>
</dbReference>
<dbReference type="SUPFAM" id="SSF52047">
    <property type="entry name" value="RNI-like"/>
    <property type="match status" value="2"/>
</dbReference>
<sequence length="753" mass="84193">MTSNPSHVRELILSWNQNLADTDVKLLSSAMMHPNCRLETLRLSHSSLSEISCDSLASALRSNPSHLRVLDLVETELKDPAVKLLCGFLQDPLCELKTLRQSSPDFINMSLATLEETEHWTMFINIAGAYKATPLPHIGLSDHLSLILSPKYSPQRVEPTASSVLDYISTSIDSVTTQKQITMYPNQKPWMNRDVRLLLKARNITFRSGDAQTYSTARANLKRGIKKAKHDYKLKVEGHFSNSNPRSMWQGIQVISNYKPINASPPSTDISFLNELNNFYARFEKDNHEQASKVELTAGHQPLTFSTTDVRAELSRINPRKAAGPDGIPGRVLRTCAAELAGVLTDLFNLSLAHAVVPTCFKSSSIVPVPKHSTPACLNDYRPVALTPIITKCLEQLFLAQLKSCLPPTLDPHQYAYRKNRSTEDAVSTALHSVLSHLDNKDTYARMLFIDFSSAFNTVIPSKLITKLRDLGISISICNWLLDFLTNRPQHVRLDHYCSPTLTVNTGVPQGCVMSPFLYSLFTHDCRALHGSNTIIKRKTDIHPPIHINGAVVERVSSFKFLGVHLSQDLTWTTNCSNILVNFYRCTIESILTSCVTVWYGNCSASDWKALQKVVKTAQQIAGASLPAIEDIYRRRCHRRAKKVSKDSCHPAHGLFTLMPSGRRYRRLRKKTSRLSGCSLSEISCDSLASALRSNPSHLRVLDLVETKLKDPAVKLLCGFLQDPLCELETLRSEGKLENPKRKLLQCAMPLLS</sequence>
<proteinExistence type="predicted"/>
<dbReference type="GO" id="GO:0003964">
    <property type="term" value="F:RNA-directed DNA polymerase activity"/>
    <property type="evidence" value="ECO:0007669"/>
    <property type="project" value="UniProtKB-KW"/>
</dbReference>
<dbReference type="PROSITE" id="PS50878">
    <property type="entry name" value="RT_POL"/>
    <property type="match status" value="1"/>
</dbReference>
<name>A0A5C6MJU5_9TELE</name>
<dbReference type="EMBL" id="RHFK02000620">
    <property type="protein sequence ID" value="TWW53590.1"/>
    <property type="molecule type" value="Genomic_DNA"/>
</dbReference>
<keyword evidence="2" id="KW-0548">Nucleotidyltransferase</keyword>
<dbReference type="CDD" id="cd01650">
    <property type="entry name" value="RT_nLTR_like"/>
    <property type="match status" value="1"/>
</dbReference>